<gene>
    <name evidence="2" type="ORF">BCR33DRAFT_793791</name>
</gene>
<organism evidence="2 3">
    <name type="scientific">Rhizoclosmatium globosum</name>
    <dbReference type="NCBI Taxonomy" id="329046"/>
    <lineage>
        <taxon>Eukaryota</taxon>
        <taxon>Fungi</taxon>
        <taxon>Fungi incertae sedis</taxon>
        <taxon>Chytridiomycota</taxon>
        <taxon>Chytridiomycota incertae sedis</taxon>
        <taxon>Chytridiomycetes</taxon>
        <taxon>Chytridiales</taxon>
        <taxon>Chytriomycetaceae</taxon>
        <taxon>Rhizoclosmatium</taxon>
    </lineage>
</organism>
<comment type="caution">
    <text evidence="2">The sequence shown here is derived from an EMBL/GenBank/DDBJ whole genome shotgun (WGS) entry which is preliminary data.</text>
</comment>
<accession>A0A1Y2AZ44</accession>
<evidence type="ECO:0000313" key="3">
    <source>
        <dbReference type="Proteomes" id="UP000193642"/>
    </source>
</evidence>
<name>A0A1Y2AZ44_9FUNG</name>
<dbReference type="EMBL" id="MCGO01000101">
    <property type="protein sequence ID" value="ORY27570.1"/>
    <property type="molecule type" value="Genomic_DNA"/>
</dbReference>
<dbReference type="AlphaFoldDB" id="A0A1Y2AZ44"/>
<sequence>MTSDKQKTLRKRKAKADPDDASPSEPPAKRASPNNNIETPLSPIPPNSAQQPQPQQPHQSHPIDLETRVNQLTAQVASMNDTIVKLMQQQCQMAVHMSQLMQQNRPSRPHPPSRQLSMPVPMMAMQVPLHQQSHLQSQLIGPQPPPPSAAPHQSQLHQLPMMLPNQPYPAFGQNQTQQFGNGFSVRQSPDNNYREAEIALDGLLFDK</sequence>
<keyword evidence="3" id="KW-1185">Reference proteome</keyword>
<evidence type="ECO:0000313" key="2">
    <source>
        <dbReference type="EMBL" id="ORY27570.1"/>
    </source>
</evidence>
<evidence type="ECO:0000256" key="1">
    <source>
        <dbReference type="SAM" id="MobiDB-lite"/>
    </source>
</evidence>
<proteinExistence type="predicted"/>
<feature type="compositionally biased region" description="Low complexity" evidence="1">
    <location>
        <begin position="47"/>
        <end position="60"/>
    </location>
</feature>
<dbReference type="Proteomes" id="UP000193642">
    <property type="component" value="Unassembled WGS sequence"/>
</dbReference>
<reference evidence="2 3" key="1">
    <citation type="submission" date="2016-07" db="EMBL/GenBank/DDBJ databases">
        <title>Pervasive Adenine N6-methylation of Active Genes in Fungi.</title>
        <authorList>
            <consortium name="DOE Joint Genome Institute"/>
            <person name="Mondo S.J."/>
            <person name="Dannebaum R.O."/>
            <person name="Kuo R.C."/>
            <person name="Labutti K."/>
            <person name="Haridas S."/>
            <person name="Kuo A."/>
            <person name="Salamov A."/>
            <person name="Ahrendt S.R."/>
            <person name="Lipzen A."/>
            <person name="Sullivan W."/>
            <person name="Andreopoulos W.B."/>
            <person name="Clum A."/>
            <person name="Lindquist E."/>
            <person name="Daum C."/>
            <person name="Ramamoorthy G.K."/>
            <person name="Gryganskyi A."/>
            <person name="Culley D."/>
            <person name="Magnuson J.K."/>
            <person name="James T.Y."/>
            <person name="O'Malley M.A."/>
            <person name="Stajich J.E."/>
            <person name="Spatafora J.W."/>
            <person name="Visel A."/>
            <person name="Grigoriev I.V."/>
        </authorList>
    </citation>
    <scope>NUCLEOTIDE SEQUENCE [LARGE SCALE GENOMIC DNA]</scope>
    <source>
        <strain evidence="2 3">JEL800</strain>
    </source>
</reference>
<feature type="region of interest" description="Disordered" evidence="1">
    <location>
        <begin position="1"/>
        <end position="61"/>
    </location>
</feature>
<protein>
    <submittedName>
        <fullName evidence="2">Uncharacterized protein</fullName>
    </submittedName>
</protein>